<evidence type="ECO:0000313" key="2">
    <source>
        <dbReference type="EMBL" id="CAD0193907.1"/>
    </source>
</evidence>
<feature type="compositionally biased region" description="Polar residues" evidence="1">
    <location>
        <begin position="91"/>
        <end position="112"/>
    </location>
</feature>
<dbReference type="Proteomes" id="UP001154114">
    <property type="component" value="Chromosome 1"/>
</dbReference>
<sequence>MWNGMKKGGEGREGWQTTSSMWRQPRNDRVTWRQRKAHNADRHGGNPGTPAATRQPRSRTTTCEAPRSPTTNASAEAPGPHDAPNAHVEATESQRNQGAQERATSPNETQETTTDRRQLNGEPPEAPERTRGTRSQRRRNERRHPGKPTDREAPRSPTSRTTQATETQEMRNGTDRPCGPRTNRHATPQNGTERRQLEPTAWHPRGNQNEGNERDNMDQPDNPGANEPTHQESQQTRSTWTTTRRHPKTKEGGTCRHGGNRQPTTQGGTQGAPTRHVRHPGR</sequence>
<feature type="compositionally biased region" description="Basic residues" evidence="1">
    <location>
        <begin position="132"/>
        <end position="146"/>
    </location>
</feature>
<feature type="compositionally biased region" description="Polar residues" evidence="1">
    <location>
        <begin position="156"/>
        <end position="167"/>
    </location>
</feature>
<feature type="compositionally biased region" description="Polar residues" evidence="1">
    <location>
        <begin position="58"/>
        <end position="74"/>
    </location>
</feature>
<dbReference type="AlphaFoldDB" id="A0A9N8PWF7"/>
<evidence type="ECO:0000256" key="1">
    <source>
        <dbReference type="SAM" id="MobiDB-lite"/>
    </source>
</evidence>
<gene>
    <name evidence="2" type="ORF">CINC_LOCUS203</name>
</gene>
<feature type="region of interest" description="Disordered" evidence="1">
    <location>
        <begin position="1"/>
        <end position="282"/>
    </location>
</feature>
<proteinExistence type="predicted"/>
<name>A0A9N8PWF7_CHRIL</name>
<organism evidence="2 3">
    <name type="scientific">Chrysodeixis includens</name>
    <name type="common">Soybean looper</name>
    <name type="synonym">Pseudoplusia includens</name>
    <dbReference type="NCBI Taxonomy" id="689277"/>
    <lineage>
        <taxon>Eukaryota</taxon>
        <taxon>Metazoa</taxon>
        <taxon>Ecdysozoa</taxon>
        <taxon>Arthropoda</taxon>
        <taxon>Hexapoda</taxon>
        <taxon>Insecta</taxon>
        <taxon>Pterygota</taxon>
        <taxon>Neoptera</taxon>
        <taxon>Endopterygota</taxon>
        <taxon>Lepidoptera</taxon>
        <taxon>Glossata</taxon>
        <taxon>Ditrysia</taxon>
        <taxon>Noctuoidea</taxon>
        <taxon>Noctuidae</taxon>
        <taxon>Plusiinae</taxon>
        <taxon>Chrysodeixis</taxon>
    </lineage>
</organism>
<accession>A0A9N8PWF7</accession>
<protein>
    <submittedName>
        <fullName evidence="2">Uncharacterized protein</fullName>
    </submittedName>
</protein>
<reference evidence="2" key="1">
    <citation type="submission" date="2021-12" db="EMBL/GenBank/DDBJ databases">
        <authorList>
            <person name="King R."/>
        </authorList>
    </citation>
    <scope>NUCLEOTIDE SEQUENCE</scope>
</reference>
<dbReference type="EMBL" id="LR824004">
    <property type="protein sequence ID" value="CAD0193907.1"/>
    <property type="molecule type" value="Genomic_DNA"/>
</dbReference>
<feature type="compositionally biased region" description="Low complexity" evidence="1">
    <location>
        <begin position="233"/>
        <end position="242"/>
    </location>
</feature>
<keyword evidence="3" id="KW-1185">Reference proteome</keyword>
<evidence type="ECO:0000313" key="3">
    <source>
        <dbReference type="Proteomes" id="UP001154114"/>
    </source>
</evidence>